<dbReference type="AlphaFoldDB" id="A0A2P2QQV5"/>
<protein>
    <submittedName>
        <fullName evidence="1">Uncharacterized protein</fullName>
    </submittedName>
</protein>
<evidence type="ECO:0000313" key="1">
    <source>
        <dbReference type="EMBL" id="MBX69325.1"/>
    </source>
</evidence>
<dbReference type="EMBL" id="GGEC01088841">
    <property type="protein sequence ID" value="MBX69325.1"/>
    <property type="molecule type" value="Transcribed_RNA"/>
</dbReference>
<reference evidence="1" key="1">
    <citation type="submission" date="2018-02" db="EMBL/GenBank/DDBJ databases">
        <title>Rhizophora mucronata_Transcriptome.</title>
        <authorList>
            <person name="Meera S.P."/>
            <person name="Sreeshan A."/>
            <person name="Augustine A."/>
        </authorList>
    </citation>
    <scope>NUCLEOTIDE SEQUENCE</scope>
    <source>
        <tissue evidence="1">Leaf</tissue>
    </source>
</reference>
<accession>A0A2P2QQV5</accession>
<sequence>MLVAKRPKYAPLNARLLLLIHP</sequence>
<proteinExistence type="predicted"/>
<name>A0A2P2QQV5_RHIMU</name>
<organism evidence="1">
    <name type="scientific">Rhizophora mucronata</name>
    <name type="common">Asiatic mangrove</name>
    <dbReference type="NCBI Taxonomy" id="61149"/>
    <lineage>
        <taxon>Eukaryota</taxon>
        <taxon>Viridiplantae</taxon>
        <taxon>Streptophyta</taxon>
        <taxon>Embryophyta</taxon>
        <taxon>Tracheophyta</taxon>
        <taxon>Spermatophyta</taxon>
        <taxon>Magnoliopsida</taxon>
        <taxon>eudicotyledons</taxon>
        <taxon>Gunneridae</taxon>
        <taxon>Pentapetalae</taxon>
        <taxon>rosids</taxon>
        <taxon>fabids</taxon>
        <taxon>Malpighiales</taxon>
        <taxon>Rhizophoraceae</taxon>
        <taxon>Rhizophora</taxon>
    </lineage>
</organism>